<keyword evidence="3" id="KW-1185">Reference proteome</keyword>
<organism evidence="2 3">
    <name type="scientific">Caenorhabditis angaria</name>
    <dbReference type="NCBI Taxonomy" id="860376"/>
    <lineage>
        <taxon>Eukaryota</taxon>
        <taxon>Metazoa</taxon>
        <taxon>Ecdysozoa</taxon>
        <taxon>Nematoda</taxon>
        <taxon>Chromadorea</taxon>
        <taxon>Rhabditida</taxon>
        <taxon>Rhabditina</taxon>
        <taxon>Rhabditomorpha</taxon>
        <taxon>Rhabditoidea</taxon>
        <taxon>Rhabditidae</taxon>
        <taxon>Peloderinae</taxon>
        <taxon>Caenorhabditis</taxon>
    </lineage>
</organism>
<gene>
    <name evidence="2" type="ORF">CAMP_LOCUS10892</name>
</gene>
<keyword evidence="1" id="KW-1133">Transmembrane helix</keyword>
<feature type="transmembrane region" description="Helical" evidence="1">
    <location>
        <begin position="90"/>
        <end position="111"/>
    </location>
</feature>
<dbReference type="Pfam" id="PF10323">
    <property type="entry name" value="7TM_GPCR_Srv"/>
    <property type="match status" value="1"/>
</dbReference>
<feature type="transmembrane region" description="Helical" evidence="1">
    <location>
        <begin position="29"/>
        <end position="49"/>
    </location>
</feature>
<feature type="transmembrane region" description="Helical" evidence="1">
    <location>
        <begin position="61"/>
        <end position="78"/>
    </location>
</feature>
<proteinExistence type="predicted"/>
<feature type="transmembrane region" description="Helical" evidence="1">
    <location>
        <begin position="249"/>
        <end position="271"/>
    </location>
</feature>
<evidence type="ECO:0000313" key="2">
    <source>
        <dbReference type="EMBL" id="CAI5448255.1"/>
    </source>
</evidence>
<accession>A0A9P1N1R8</accession>
<dbReference type="InterPro" id="IPR019426">
    <property type="entry name" value="7TM_GPCR_serpentine_rcpt_Srv"/>
</dbReference>
<dbReference type="SUPFAM" id="SSF81321">
    <property type="entry name" value="Family A G protein-coupled receptor-like"/>
    <property type="match status" value="1"/>
</dbReference>
<reference evidence="2" key="1">
    <citation type="submission" date="2022-11" db="EMBL/GenBank/DDBJ databases">
        <authorList>
            <person name="Kikuchi T."/>
        </authorList>
    </citation>
    <scope>NUCLEOTIDE SEQUENCE</scope>
    <source>
        <strain evidence="2">PS1010</strain>
    </source>
</reference>
<sequence length="292" mass="33689">MNICSLELLPPYSDGFTVDEKITEIVETIQFVFVCFTFPFYCMIVYFLFESQAKHIDELRSPFYKLCISTAVVDLWTLSTNYLGAMFPKWGWGVPIYIGLGSFYTHVYLYFAWSTGVCQAMSVSVLAANRLTALTFPDSYEKIWNGKRMQIAYGLQFILGLLIGLATFTNPAVLYRTEKLGVVPAFTNGELTTVFFIIGGLFLFANCIYLICSYCYLFYRLRLRNNQQNIGIRIMMNQRKREKARKSEYRLFIMSNIVVGVQISVCFLFFLEATQLVTLPSDTFYLFYNAAR</sequence>
<evidence type="ECO:0000313" key="3">
    <source>
        <dbReference type="Proteomes" id="UP001152747"/>
    </source>
</evidence>
<name>A0A9P1N1R8_9PELO</name>
<dbReference type="Proteomes" id="UP001152747">
    <property type="component" value="Unassembled WGS sequence"/>
</dbReference>
<dbReference type="Gene3D" id="1.20.1070.10">
    <property type="entry name" value="Rhodopsin 7-helix transmembrane proteins"/>
    <property type="match status" value="1"/>
</dbReference>
<dbReference type="AlphaFoldDB" id="A0A9P1N1R8"/>
<feature type="transmembrane region" description="Helical" evidence="1">
    <location>
        <begin position="151"/>
        <end position="174"/>
    </location>
</feature>
<comment type="caution">
    <text evidence="2">The sequence shown here is derived from an EMBL/GenBank/DDBJ whole genome shotgun (WGS) entry which is preliminary data.</text>
</comment>
<dbReference type="OrthoDB" id="5798218at2759"/>
<dbReference type="EMBL" id="CANHGI010000004">
    <property type="protein sequence ID" value="CAI5448255.1"/>
    <property type="molecule type" value="Genomic_DNA"/>
</dbReference>
<keyword evidence="1" id="KW-0812">Transmembrane</keyword>
<keyword evidence="1" id="KW-0472">Membrane</keyword>
<dbReference type="PANTHER" id="PTHR31748">
    <property type="entry name" value="SERPENTINE RECEPTOR, CLASS V"/>
    <property type="match status" value="1"/>
</dbReference>
<evidence type="ECO:0000256" key="1">
    <source>
        <dbReference type="SAM" id="Phobius"/>
    </source>
</evidence>
<feature type="transmembrane region" description="Helical" evidence="1">
    <location>
        <begin position="194"/>
        <end position="219"/>
    </location>
</feature>
<dbReference type="PANTHER" id="PTHR31748:SF2">
    <property type="entry name" value="G-PROTEIN COUPLED RECEPTORS FAMILY 1 PROFILE DOMAIN-CONTAINING PROTEIN"/>
    <property type="match status" value="1"/>
</dbReference>
<protein>
    <submittedName>
        <fullName evidence="2">Uncharacterized protein</fullName>
    </submittedName>
</protein>